<evidence type="ECO:0000256" key="6">
    <source>
        <dbReference type="ARBA" id="ARBA00022777"/>
    </source>
</evidence>
<dbReference type="InterPro" id="IPR005467">
    <property type="entry name" value="His_kinase_dom"/>
</dbReference>
<evidence type="ECO:0000256" key="3">
    <source>
        <dbReference type="ARBA" id="ARBA00022553"/>
    </source>
</evidence>
<keyword evidence="5" id="KW-0547">Nucleotide-binding</keyword>
<organism evidence="14 15">
    <name type="scientific">Rhodopirellula sallentina SM41</name>
    <dbReference type="NCBI Taxonomy" id="1263870"/>
    <lineage>
        <taxon>Bacteria</taxon>
        <taxon>Pseudomonadati</taxon>
        <taxon>Planctomycetota</taxon>
        <taxon>Planctomycetia</taxon>
        <taxon>Pirellulales</taxon>
        <taxon>Pirellulaceae</taxon>
        <taxon>Rhodopirellula</taxon>
    </lineage>
</organism>
<dbReference type="InterPro" id="IPR003661">
    <property type="entry name" value="HisK_dim/P_dom"/>
</dbReference>
<dbReference type="EMBL" id="ANOH01000101">
    <property type="protein sequence ID" value="EMI57250.1"/>
    <property type="molecule type" value="Genomic_DNA"/>
</dbReference>
<dbReference type="SUPFAM" id="SSF55874">
    <property type="entry name" value="ATPase domain of HSP90 chaperone/DNA topoisomerase II/histidine kinase"/>
    <property type="match status" value="1"/>
</dbReference>
<reference evidence="14 15" key="1">
    <citation type="journal article" date="2013" name="Mar. Genomics">
        <title>Expression of sulfatases in Rhodopirellula baltica and the diversity of sulfatases in the genus Rhodopirellula.</title>
        <authorList>
            <person name="Wegner C.E."/>
            <person name="Richter-Heitmann T."/>
            <person name="Klindworth A."/>
            <person name="Klockow C."/>
            <person name="Richter M."/>
            <person name="Achstetter T."/>
            <person name="Glockner F.O."/>
            <person name="Harder J."/>
        </authorList>
    </citation>
    <scope>NUCLEOTIDE SEQUENCE [LARGE SCALE GENOMIC DNA]</scope>
    <source>
        <strain evidence="14 15">SM41</strain>
    </source>
</reference>
<dbReference type="CDD" id="cd00082">
    <property type="entry name" value="HisKA"/>
    <property type="match status" value="1"/>
</dbReference>
<dbReference type="GO" id="GO:0005524">
    <property type="term" value="F:ATP binding"/>
    <property type="evidence" value="ECO:0007669"/>
    <property type="project" value="UniProtKB-KW"/>
</dbReference>
<proteinExistence type="predicted"/>
<dbReference type="Gene3D" id="3.40.50.2300">
    <property type="match status" value="1"/>
</dbReference>
<evidence type="ECO:0000313" key="14">
    <source>
        <dbReference type="EMBL" id="EMI57250.1"/>
    </source>
</evidence>
<dbReference type="SMART" id="SM00387">
    <property type="entry name" value="HATPase_c"/>
    <property type="match status" value="1"/>
</dbReference>
<dbReference type="InterPro" id="IPR013656">
    <property type="entry name" value="PAS_4"/>
</dbReference>
<dbReference type="SUPFAM" id="SSF52172">
    <property type="entry name" value="CheY-like"/>
    <property type="match status" value="1"/>
</dbReference>
<comment type="caution">
    <text evidence="14">The sequence shown here is derived from an EMBL/GenBank/DDBJ whole genome shotgun (WGS) entry which is preliminary data.</text>
</comment>
<dbReference type="EC" id="2.7.13.3" evidence="2"/>
<keyword evidence="15" id="KW-1185">Reference proteome</keyword>
<dbReference type="InterPro" id="IPR036890">
    <property type="entry name" value="HATPase_C_sf"/>
</dbReference>
<accession>M5U752</accession>
<protein>
    <recommendedName>
        <fullName evidence="2">histidine kinase</fullName>
        <ecNumber evidence="2">2.7.13.3</ecNumber>
    </recommendedName>
</protein>
<dbReference type="InterPro" id="IPR001789">
    <property type="entry name" value="Sig_transdc_resp-reg_receiver"/>
</dbReference>
<evidence type="ECO:0000256" key="9">
    <source>
        <dbReference type="PROSITE-ProRule" id="PRU00169"/>
    </source>
</evidence>
<evidence type="ECO:0000259" key="11">
    <source>
        <dbReference type="PROSITE" id="PS50109"/>
    </source>
</evidence>
<dbReference type="Gene3D" id="1.10.287.130">
    <property type="match status" value="1"/>
</dbReference>
<dbReference type="InterPro" id="IPR003594">
    <property type="entry name" value="HATPase_dom"/>
</dbReference>
<dbReference type="InterPro" id="IPR036097">
    <property type="entry name" value="HisK_dim/P_sf"/>
</dbReference>
<dbReference type="PROSITE" id="PS50112">
    <property type="entry name" value="PAS"/>
    <property type="match status" value="1"/>
</dbReference>
<evidence type="ECO:0000256" key="4">
    <source>
        <dbReference type="ARBA" id="ARBA00022679"/>
    </source>
</evidence>
<dbReference type="Pfam" id="PF00072">
    <property type="entry name" value="Response_reg"/>
    <property type="match status" value="1"/>
</dbReference>
<dbReference type="CDD" id="cd00075">
    <property type="entry name" value="HATPase"/>
    <property type="match status" value="1"/>
</dbReference>
<feature type="domain" description="PAS" evidence="13">
    <location>
        <begin position="174"/>
        <end position="218"/>
    </location>
</feature>
<dbReference type="RefSeq" id="WP_008675621.1">
    <property type="nucleotide sequence ID" value="NZ_ANOH01000101.1"/>
</dbReference>
<dbReference type="Gene3D" id="3.30.565.10">
    <property type="entry name" value="Histidine kinase-like ATPase, C-terminal domain"/>
    <property type="match status" value="1"/>
</dbReference>
<dbReference type="GO" id="GO:0000155">
    <property type="term" value="F:phosphorelay sensor kinase activity"/>
    <property type="evidence" value="ECO:0007669"/>
    <property type="project" value="InterPro"/>
</dbReference>
<dbReference type="SMART" id="SM00448">
    <property type="entry name" value="REC"/>
    <property type="match status" value="1"/>
</dbReference>
<evidence type="ECO:0000256" key="8">
    <source>
        <dbReference type="ARBA" id="ARBA00023012"/>
    </source>
</evidence>
<keyword evidence="3 9" id="KW-0597">Phosphoprotein</keyword>
<dbReference type="InterPro" id="IPR011006">
    <property type="entry name" value="CheY-like_superfamily"/>
</dbReference>
<evidence type="ECO:0000256" key="10">
    <source>
        <dbReference type="SAM" id="MobiDB-lite"/>
    </source>
</evidence>
<feature type="domain" description="Response regulatory" evidence="12">
    <location>
        <begin position="48"/>
        <end position="162"/>
    </location>
</feature>
<gene>
    <name evidence="14" type="ORF">RSSM_01313</name>
</gene>
<dbReference type="NCBIfam" id="TIGR00229">
    <property type="entry name" value="sensory_box"/>
    <property type="match status" value="1"/>
</dbReference>
<dbReference type="Pfam" id="PF08448">
    <property type="entry name" value="PAS_4"/>
    <property type="match status" value="1"/>
</dbReference>
<dbReference type="PANTHER" id="PTHR43065">
    <property type="entry name" value="SENSOR HISTIDINE KINASE"/>
    <property type="match status" value="1"/>
</dbReference>
<keyword evidence="4" id="KW-0808">Transferase</keyword>
<dbReference type="PRINTS" id="PR00344">
    <property type="entry name" value="BCTRLSENSOR"/>
</dbReference>
<dbReference type="PROSITE" id="PS50110">
    <property type="entry name" value="RESPONSE_REGULATORY"/>
    <property type="match status" value="1"/>
</dbReference>
<dbReference type="InterPro" id="IPR000014">
    <property type="entry name" value="PAS"/>
</dbReference>
<evidence type="ECO:0000313" key="15">
    <source>
        <dbReference type="Proteomes" id="UP000011885"/>
    </source>
</evidence>
<dbReference type="SMART" id="SM00091">
    <property type="entry name" value="PAS"/>
    <property type="match status" value="1"/>
</dbReference>
<dbReference type="SUPFAM" id="SSF47384">
    <property type="entry name" value="Homodimeric domain of signal transducing histidine kinase"/>
    <property type="match status" value="1"/>
</dbReference>
<sequence>MQIPNPTESVGEAGHETFCPSEVHRPQATGRDTEYPASNGGTMDYELTILLVEDDPDTRGNLCDILEMDGHRVLVAPSMATARELVSEDQVGLILLDRHLPDGSADEFLPELHRLAPGAEIIVVTGYADMDSTIAAFREGAVDYILKPINPGVLRKSVARIAKRRQIEGELAREQQFADEILETAEAVVLVLDLEGNIMRFNPYFERISGWKLADCVGLDWFDVCLPAREREAIREVFLDTKEHIETSGSIHPILTRDGHERQIRWSNTTLKDDHAQTYAVLSVGVDVTDLLAAQERALQSERLATIGRTITGLAHESRNALQRIQAGLEMLELEIGDRPEARRDVDSIQRATHDLNNLLEEVRSFAAPIHLQLEETSLPEIWRRVWRHLEVARSGRDATFTEQLEGDGKGCLLRLDVLRMEQVFRNLIENSLAATDDPVRIEIRCQKLGDDHVQIFVSDNGPGLNVEQSEKVFEPFYTTKSTGTGLGMSIVSRIVEAHHGTIHVVDPDDGQGAMFELRFPLSMRIS</sequence>
<dbReference type="Pfam" id="PF00512">
    <property type="entry name" value="HisKA"/>
    <property type="match status" value="1"/>
</dbReference>
<keyword evidence="7" id="KW-0067">ATP-binding</keyword>
<keyword evidence="6 14" id="KW-0418">Kinase</keyword>
<dbReference type="PROSITE" id="PS50109">
    <property type="entry name" value="HIS_KIN"/>
    <property type="match status" value="1"/>
</dbReference>
<dbReference type="Proteomes" id="UP000011885">
    <property type="component" value="Unassembled WGS sequence"/>
</dbReference>
<dbReference type="PATRIC" id="fig|1263870.3.peg.1415"/>
<feature type="region of interest" description="Disordered" evidence="10">
    <location>
        <begin position="1"/>
        <end position="40"/>
    </location>
</feature>
<dbReference type="AlphaFoldDB" id="M5U752"/>
<keyword evidence="8" id="KW-0902">Two-component regulatory system</keyword>
<comment type="catalytic activity">
    <reaction evidence="1">
        <text>ATP + protein L-histidine = ADP + protein N-phospho-L-histidine.</text>
        <dbReference type="EC" id="2.7.13.3"/>
    </reaction>
</comment>
<evidence type="ECO:0000259" key="13">
    <source>
        <dbReference type="PROSITE" id="PS50112"/>
    </source>
</evidence>
<evidence type="ECO:0000256" key="1">
    <source>
        <dbReference type="ARBA" id="ARBA00000085"/>
    </source>
</evidence>
<feature type="domain" description="Histidine kinase" evidence="11">
    <location>
        <begin position="313"/>
        <end position="524"/>
    </location>
</feature>
<dbReference type="InterPro" id="IPR004358">
    <property type="entry name" value="Sig_transdc_His_kin-like_C"/>
</dbReference>
<dbReference type="InterPro" id="IPR035965">
    <property type="entry name" value="PAS-like_dom_sf"/>
</dbReference>
<dbReference type="CDD" id="cd00130">
    <property type="entry name" value="PAS"/>
    <property type="match status" value="1"/>
</dbReference>
<name>M5U752_9BACT</name>
<dbReference type="SMART" id="SM00388">
    <property type="entry name" value="HisKA"/>
    <property type="match status" value="1"/>
</dbReference>
<evidence type="ECO:0000259" key="12">
    <source>
        <dbReference type="PROSITE" id="PS50110"/>
    </source>
</evidence>
<dbReference type="Pfam" id="PF02518">
    <property type="entry name" value="HATPase_c"/>
    <property type="match status" value="1"/>
</dbReference>
<evidence type="ECO:0000256" key="7">
    <source>
        <dbReference type="ARBA" id="ARBA00022840"/>
    </source>
</evidence>
<feature type="modified residue" description="4-aspartylphosphate" evidence="9">
    <location>
        <position position="97"/>
    </location>
</feature>
<dbReference type="SUPFAM" id="SSF55785">
    <property type="entry name" value="PYP-like sensor domain (PAS domain)"/>
    <property type="match status" value="1"/>
</dbReference>
<dbReference type="Gene3D" id="3.30.450.20">
    <property type="entry name" value="PAS domain"/>
    <property type="match status" value="1"/>
</dbReference>
<evidence type="ECO:0000256" key="2">
    <source>
        <dbReference type="ARBA" id="ARBA00012438"/>
    </source>
</evidence>
<evidence type="ECO:0000256" key="5">
    <source>
        <dbReference type="ARBA" id="ARBA00022741"/>
    </source>
</evidence>
<dbReference type="CDD" id="cd00156">
    <property type="entry name" value="REC"/>
    <property type="match status" value="1"/>
</dbReference>
<dbReference type="PANTHER" id="PTHR43065:SF10">
    <property type="entry name" value="PEROXIDE STRESS-ACTIVATED HISTIDINE KINASE MAK3"/>
    <property type="match status" value="1"/>
</dbReference>